<dbReference type="AlphaFoldDB" id="A0A379C946"/>
<dbReference type="EMBL" id="UGTA01000001">
    <property type="protein sequence ID" value="SUB58689.1"/>
    <property type="molecule type" value="Genomic_DNA"/>
</dbReference>
<dbReference type="RefSeq" id="WP_115315201.1">
    <property type="nucleotide sequence ID" value="NZ_LWIF01000001.1"/>
</dbReference>
<keyword evidence="4" id="KW-0804">Transcription</keyword>
<dbReference type="Pfam" id="PF00126">
    <property type="entry name" value="HTH_1"/>
    <property type="match status" value="1"/>
</dbReference>
<reference evidence="6 7" key="1">
    <citation type="submission" date="2018-06" db="EMBL/GenBank/DDBJ databases">
        <authorList>
            <consortium name="Pathogen Informatics"/>
            <person name="Doyle S."/>
        </authorList>
    </citation>
    <scope>NUCLEOTIDE SEQUENCE [LARGE SCALE GENOMIC DNA]</scope>
    <source>
        <strain evidence="6 7">NCTC12872</strain>
    </source>
</reference>
<dbReference type="Gene3D" id="1.10.10.10">
    <property type="entry name" value="Winged helix-like DNA-binding domain superfamily/Winged helix DNA-binding domain"/>
    <property type="match status" value="1"/>
</dbReference>
<comment type="similarity">
    <text evidence="1">Belongs to the LysR transcriptional regulatory family.</text>
</comment>
<dbReference type="Pfam" id="PF03466">
    <property type="entry name" value="LysR_substrate"/>
    <property type="match status" value="1"/>
</dbReference>
<dbReference type="OrthoDB" id="8885940at2"/>
<proteinExistence type="inferred from homology"/>
<dbReference type="PROSITE" id="PS50931">
    <property type="entry name" value="HTH_LYSR"/>
    <property type="match status" value="1"/>
</dbReference>
<dbReference type="GO" id="GO:0003700">
    <property type="term" value="F:DNA-binding transcription factor activity"/>
    <property type="evidence" value="ECO:0007669"/>
    <property type="project" value="InterPro"/>
</dbReference>
<dbReference type="Proteomes" id="UP000255417">
    <property type="component" value="Unassembled WGS sequence"/>
</dbReference>
<dbReference type="FunFam" id="1.10.10.10:FF:000001">
    <property type="entry name" value="LysR family transcriptional regulator"/>
    <property type="match status" value="1"/>
</dbReference>
<evidence type="ECO:0000313" key="6">
    <source>
        <dbReference type="EMBL" id="SUB58689.1"/>
    </source>
</evidence>
<dbReference type="InterPro" id="IPR036388">
    <property type="entry name" value="WH-like_DNA-bd_sf"/>
</dbReference>
<protein>
    <submittedName>
        <fullName evidence="6">D-malate degradation protein R</fullName>
    </submittedName>
</protein>
<dbReference type="CDD" id="cd08422">
    <property type="entry name" value="PBP2_CrgA_like"/>
    <property type="match status" value="1"/>
</dbReference>
<keyword evidence="2" id="KW-0805">Transcription regulation</keyword>
<dbReference type="PANTHER" id="PTHR30537">
    <property type="entry name" value="HTH-TYPE TRANSCRIPTIONAL REGULATOR"/>
    <property type="match status" value="1"/>
</dbReference>
<feature type="domain" description="HTH lysR-type" evidence="5">
    <location>
        <begin position="1"/>
        <end position="59"/>
    </location>
</feature>
<dbReference type="PANTHER" id="PTHR30537:SF5">
    <property type="entry name" value="HTH-TYPE TRANSCRIPTIONAL ACTIVATOR TTDR-RELATED"/>
    <property type="match status" value="1"/>
</dbReference>
<dbReference type="GO" id="GO:0043565">
    <property type="term" value="F:sequence-specific DNA binding"/>
    <property type="evidence" value="ECO:0007669"/>
    <property type="project" value="TreeGrafter"/>
</dbReference>
<dbReference type="SUPFAM" id="SSF53850">
    <property type="entry name" value="Periplasmic binding protein-like II"/>
    <property type="match status" value="1"/>
</dbReference>
<dbReference type="InterPro" id="IPR058163">
    <property type="entry name" value="LysR-type_TF_proteobact-type"/>
</dbReference>
<evidence type="ECO:0000256" key="2">
    <source>
        <dbReference type="ARBA" id="ARBA00023015"/>
    </source>
</evidence>
<name>A0A379C946_9PAST</name>
<dbReference type="InterPro" id="IPR036390">
    <property type="entry name" value="WH_DNA-bd_sf"/>
</dbReference>
<sequence>MDELKAIKYFNKVAETGSFSQSADFFGVPASSLSRRIADLEKKLQATLLQRTTRSVHLTEIGKTYYQHTQAVLSQLNLASDVVTNYQKQPQGELRISSMTIFGELFLLPLLEKFKQQYPDIVLNIYLSDELSDLNENDVDIAIRGGYVPNERIIAKKISSNEFVAMASPEYLAQYGIPKTALALKNHQGIYYRTPQGVTPWLTQIDGQWHNVSAPAVTISNNYNWLLDNLLTGKGIGFLPQWTVQNYLDTGELQILDINPKVTISTQGELGVYLLYQKHHYQIPKIKVAVDFLLSHLKFSE</sequence>
<dbReference type="SUPFAM" id="SSF46785">
    <property type="entry name" value="Winged helix' DNA-binding domain"/>
    <property type="match status" value="1"/>
</dbReference>
<evidence type="ECO:0000259" key="5">
    <source>
        <dbReference type="PROSITE" id="PS50931"/>
    </source>
</evidence>
<dbReference type="InterPro" id="IPR000847">
    <property type="entry name" value="LysR_HTH_N"/>
</dbReference>
<organism evidence="6 7">
    <name type="scientific">Phocoenobacter uteri</name>
    <dbReference type="NCBI Taxonomy" id="146806"/>
    <lineage>
        <taxon>Bacteria</taxon>
        <taxon>Pseudomonadati</taxon>
        <taxon>Pseudomonadota</taxon>
        <taxon>Gammaproteobacteria</taxon>
        <taxon>Pasteurellales</taxon>
        <taxon>Pasteurellaceae</taxon>
        <taxon>Phocoenobacter</taxon>
    </lineage>
</organism>
<keyword evidence="3" id="KW-0238">DNA-binding</keyword>
<evidence type="ECO:0000313" key="7">
    <source>
        <dbReference type="Proteomes" id="UP000255417"/>
    </source>
</evidence>
<evidence type="ECO:0000256" key="4">
    <source>
        <dbReference type="ARBA" id="ARBA00023163"/>
    </source>
</evidence>
<accession>A0A379C946</accession>
<evidence type="ECO:0000256" key="3">
    <source>
        <dbReference type="ARBA" id="ARBA00023125"/>
    </source>
</evidence>
<dbReference type="InterPro" id="IPR005119">
    <property type="entry name" value="LysR_subst-bd"/>
</dbReference>
<dbReference type="Gene3D" id="3.40.190.290">
    <property type="match status" value="1"/>
</dbReference>
<gene>
    <name evidence="6" type="primary">dmlR</name>
    <name evidence="6" type="ORF">NCTC12872_00655</name>
</gene>
<keyword evidence="7" id="KW-1185">Reference proteome</keyword>
<evidence type="ECO:0000256" key="1">
    <source>
        <dbReference type="ARBA" id="ARBA00009437"/>
    </source>
</evidence>
<dbReference type="GO" id="GO:0006351">
    <property type="term" value="P:DNA-templated transcription"/>
    <property type="evidence" value="ECO:0007669"/>
    <property type="project" value="TreeGrafter"/>
</dbReference>